<evidence type="ECO:0000259" key="2">
    <source>
        <dbReference type="PROSITE" id="PS50125"/>
    </source>
</evidence>
<name>A0ABQ6JNU3_9ACTN</name>
<proteinExistence type="predicted"/>
<gene>
    <name evidence="3" type="ORF">GCM10025868_35910</name>
</gene>
<feature type="compositionally biased region" description="Basic residues" evidence="1">
    <location>
        <begin position="80"/>
        <end position="90"/>
    </location>
</feature>
<dbReference type="SUPFAM" id="SSF55073">
    <property type="entry name" value="Nucleotide cyclase"/>
    <property type="match status" value="1"/>
</dbReference>
<dbReference type="InterPro" id="IPR029787">
    <property type="entry name" value="Nucleotide_cyclase"/>
</dbReference>
<dbReference type="Pfam" id="PF00211">
    <property type="entry name" value="Guanylate_cyc"/>
    <property type="match status" value="1"/>
</dbReference>
<evidence type="ECO:0000313" key="3">
    <source>
        <dbReference type="EMBL" id="GMA88341.1"/>
    </source>
</evidence>
<evidence type="ECO:0000256" key="1">
    <source>
        <dbReference type="SAM" id="MobiDB-lite"/>
    </source>
</evidence>
<keyword evidence="4" id="KW-1185">Reference proteome</keyword>
<feature type="domain" description="Guanylate cyclase" evidence="2">
    <location>
        <begin position="1"/>
        <end position="32"/>
    </location>
</feature>
<feature type="region of interest" description="Disordered" evidence="1">
    <location>
        <begin position="64"/>
        <end position="90"/>
    </location>
</feature>
<comment type="caution">
    <text evidence="3">The sequence shown here is derived from an EMBL/GenBank/DDBJ whole genome shotgun (WGS) entry which is preliminary data.</text>
</comment>
<dbReference type="EMBL" id="BSUZ01000001">
    <property type="protein sequence ID" value="GMA88341.1"/>
    <property type="molecule type" value="Genomic_DNA"/>
</dbReference>
<dbReference type="Gene3D" id="3.30.70.1230">
    <property type="entry name" value="Nucleotide cyclase"/>
    <property type="match status" value="1"/>
</dbReference>
<evidence type="ECO:0000313" key="4">
    <source>
        <dbReference type="Proteomes" id="UP001157017"/>
    </source>
</evidence>
<dbReference type="PROSITE" id="PS50125">
    <property type="entry name" value="GUANYLATE_CYCLASE_2"/>
    <property type="match status" value="1"/>
</dbReference>
<sequence length="106" mass="11453">MPDVRVGMATGPVVARLGDVFGTTVNRASRLTAVARPNSVLVDVATVHSLADRPDVEVRQPARALAARHRPRGAVAAAPPRRRTRRRETRHRVRDVLGPAAVTVRA</sequence>
<reference evidence="4" key="1">
    <citation type="journal article" date="2019" name="Int. J. Syst. Evol. Microbiol.">
        <title>The Global Catalogue of Microorganisms (GCM) 10K type strain sequencing project: providing services to taxonomists for standard genome sequencing and annotation.</title>
        <authorList>
            <consortium name="The Broad Institute Genomics Platform"/>
            <consortium name="The Broad Institute Genome Sequencing Center for Infectious Disease"/>
            <person name="Wu L."/>
            <person name="Ma J."/>
        </authorList>
    </citation>
    <scope>NUCLEOTIDE SEQUENCE [LARGE SCALE GENOMIC DNA]</scope>
    <source>
        <strain evidence="4">NBRC 108730</strain>
    </source>
</reference>
<accession>A0ABQ6JNU3</accession>
<dbReference type="InterPro" id="IPR001054">
    <property type="entry name" value="A/G_cyclase"/>
</dbReference>
<protein>
    <recommendedName>
        <fullName evidence="2">Guanylate cyclase domain-containing protein</fullName>
    </recommendedName>
</protein>
<organism evidence="3 4">
    <name type="scientific">Angustibacter aerolatus</name>
    <dbReference type="NCBI Taxonomy" id="1162965"/>
    <lineage>
        <taxon>Bacteria</taxon>
        <taxon>Bacillati</taxon>
        <taxon>Actinomycetota</taxon>
        <taxon>Actinomycetes</taxon>
        <taxon>Kineosporiales</taxon>
        <taxon>Kineosporiaceae</taxon>
    </lineage>
</organism>
<dbReference type="Proteomes" id="UP001157017">
    <property type="component" value="Unassembled WGS sequence"/>
</dbReference>